<protein>
    <submittedName>
        <fullName evidence="3">Uncharacterized protein</fullName>
    </submittedName>
</protein>
<gene>
    <name evidence="3" type="ORF">ACFPFM_16290</name>
</gene>
<evidence type="ECO:0000313" key="3">
    <source>
        <dbReference type="EMBL" id="MFC5055318.1"/>
    </source>
</evidence>
<accession>A0ABV9XZB1</accession>
<feature type="compositionally biased region" description="Basic and acidic residues" evidence="1">
    <location>
        <begin position="186"/>
        <end position="195"/>
    </location>
</feature>
<keyword evidence="2" id="KW-0732">Signal</keyword>
<dbReference type="SUPFAM" id="SSF56954">
    <property type="entry name" value="Outer membrane efflux proteins (OEP)"/>
    <property type="match status" value="1"/>
</dbReference>
<feature type="region of interest" description="Disordered" evidence="1">
    <location>
        <begin position="186"/>
        <end position="261"/>
    </location>
</feature>
<evidence type="ECO:0000256" key="2">
    <source>
        <dbReference type="SAM" id="SignalP"/>
    </source>
</evidence>
<dbReference type="Gene3D" id="1.10.287.470">
    <property type="entry name" value="Helix hairpin bin"/>
    <property type="match status" value="1"/>
</dbReference>
<name>A0ABV9XZB1_9PSEU</name>
<dbReference type="Gene3D" id="1.20.1600.10">
    <property type="entry name" value="Outer membrane efflux proteins (OEP)"/>
    <property type="match status" value="1"/>
</dbReference>
<feature type="chain" id="PRO_5047421503" evidence="2">
    <location>
        <begin position="24"/>
        <end position="261"/>
    </location>
</feature>
<dbReference type="EMBL" id="JBHSJB010000012">
    <property type="protein sequence ID" value="MFC5055318.1"/>
    <property type="molecule type" value="Genomic_DNA"/>
</dbReference>
<comment type="caution">
    <text evidence="3">The sequence shown here is derived from an EMBL/GenBank/DDBJ whole genome shotgun (WGS) entry which is preliminary data.</text>
</comment>
<sequence length="261" mass="28133">MRTLLRILLPVVAVVAAATVALAAPVPPTTPYPQVPPNAGACLVEKMEVDKQQLLHDQAKRHYDRIKALFDRNAASASELRAAEKALHQAAIALNNAKYAEAACRNGLGNDPKKECVSLSLELNRLLDELALRQELERLAKAHYDAMLRLADSGAVSREELDRAKTAWEVAQLERQQVEQRIADAKKQLADKPGCKDYPSIRPTPTSTTIPTPTATPTTPGSTTYPTSTVPTSTTPSTTPNTTEHPTTTTAFPTTTAPPVG</sequence>
<feature type="compositionally biased region" description="Low complexity" evidence="1">
    <location>
        <begin position="203"/>
        <end position="261"/>
    </location>
</feature>
<proteinExistence type="predicted"/>
<organism evidence="3 4">
    <name type="scientific">Saccharothrix xinjiangensis</name>
    <dbReference type="NCBI Taxonomy" id="204798"/>
    <lineage>
        <taxon>Bacteria</taxon>
        <taxon>Bacillati</taxon>
        <taxon>Actinomycetota</taxon>
        <taxon>Actinomycetes</taxon>
        <taxon>Pseudonocardiales</taxon>
        <taxon>Pseudonocardiaceae</taxon>
        <taxon>Saccharothrix</taxon>
    </lineage>
</organism>
<dbReference type="RefSeq" id="WP_344040369.1">
    <property type="nucleotide sequence ID" value="NZ_BAAAKE010000022.1"/>
</dbReference>
<feature type="signal peptide" evidence="2">
    <location>
        <begin position="1"/>
        <end position="23"/>
    </location>
</feature>
<reference evidence="4" key="1">
    <citation type="journal article" date="2019" name="Int. J. Syst. Evol. Microbiol.">
        <title>The Global Catalogue of Microorganisms (GCM) 10K type strain sequencing project: providing services to taxonomists for standard genome sequencing and annotation.</title>
        <authorList>
            <consortium name="The Broad Institute Genomics Platform"/>
            <consortium name="The Broad Institute Genome Sequencing Center for Infectious Disease"/>
            <person name="Wu L."/>
            <person name="Ma J."/>
        </authorList>
    </citation>
    <scope>NUCLEOTIDE SEQUENCE [LARGE SCALE GENOMIC DNA]</scope>
    <source>
        <strain evidence="4">KCTC 12848</strain>
    </source>
</reference>
<keyword evidence="4" id="KW-1185">Reference proteome</keyword>
<evidence type="ECO:0000256" key="1">
    <source>
        <dbReference type="SAM" id="MobiDB-lite"/>
    </source>
</evidence>
<evidence type="ECO:0000313" key="4">
    <source>
        <dbReference type="Proteomes" id="UP001595833"/>
    </source>
</evidence>
<dbReference type="Proteomes" id="UP001595833">
    <property type="component" value="Unassembled WGS sequence"/>
</dbReference>